<proteinExistence type="predicted"/>
<reference evidence="1" key="1">
    <citation type="submission" date="2019-04" db="EMBL/GenBank/DDBJ databases">
        <title>Friends and foes A comparative genomics study of 23 Aspergillus species from section Flavi.</title>
        <authorList>
            <consortium name="DOE Joint Genome Institute"/>
            <person name="Kjaerbolling I."/>
            <person name="Vesth T."/>
            <person name="Frisvad J.C."/>
            <person name="Nybo J.L."/>
            <person name="Theobald S."/>
            <person name="Kildgaard S."/>
            <person name="Isbrandt T."/>
            <person name="Kuo A."/>
            <person name="Sato A."/>
            <person name="Lyhne E.K."/>
            <person name="Kogle M.E."/>
            <person name="Wiebenga A."/>
            <person name="Kun R.S."/>
            <person name="Lubbers R.J."/>
            <person name="Makela M.R."/>
            <person name="Barry K."/>
            <person name="Chovatia M."/>
            <person name="Clum A."/>
            <person name="Daum C."/>
            <person name="Haridas S."/>
            <person name="He G."/>
            <person name="LaButti K."/>
            <person name="Lipzen A."/>
            <person name="Mondo S."/>
            <person name="Riley R."/>
            <person name="Salamov A."/>
            <person name="Simmons B.A."/>
            <person name="Magnuson J.K."/>
            <person name="Henrissat B."/>
            <person name="Mortensen U.H."/>
            <person name="Larsen T.O."/>
            <person name="Devries R.P."/>
            <person name="Grigoriev I.V."/>
            <person name="Machida M."/>
            <person name="Baker S.E."/>
            <person name="Andersen M.R."/>
        </authorList>
    </citation>
    <scope>NUCLEOTIDE SEQUENCE [LARGE SCALE GENOMIC DNA]</scope>
    <source>
        <strain evidence="1">CBS 121.62</strain>
    </source>
</reference>
<gene>
    <name evidence="1" type="ORF">BDV35DRAFT_26992</name>
</gene>
<dbReference type="AlphaFoldDB" id="A0A5N6GNC1"/>
<protein>
    <submittedName>
        <fullName evidence="1">Uncharacterized protein</fullName>
    </submittedName>
</protein>
<sequence>MGGEQKIKEPVILGNPIPTSFPLEPHSTNGWTIPLITSKDGGRQSLTTFYSVLAGILGLQSGRPSRANRALSLNLCHINDEVIVMSNQDSVGVK</sequence>
<organism evidence="1">
    <name type="scientific">Aspergillus flavus</name>
    <dbReference type="NCBI Taxonomy" id="5059"/>
    <lineage>
        <taxon>Eukaryota</taxon>
        <taxon>Fungi</taxon>
        <taxon>Dikarya</taxon>
        <taxon>Ascomycota</taxon>
        <taxon>Pezizomycotina</taxon>
        <taxon>Eurotiomycetes</taxon>
        <taxon>Eurotiomycetidae</taxon>
        <taxon>Eurotiales</taxon>
        <taxon>Aspergillaceae</taxon>
        <taxon>Aspergillus</taxon>
        <taxon>Aspergillus subgen. Circumdati</taxon>
    </lineage>
</organism>
<dbReference type="EMBL" id="ML734661">
    <property type="protein sequence ID" value="KAB8242560.1"/>
    <property type="molecule type" value="Genomic_DNA"/>
</dbReference>
<accession>A0A5N6GNC1</accession>
<name>A0A5N6GNC1_ASPFL</name>
<dbReference type="Proteomes" id="UP000325434">
    <property type="component" value="Unassembled WGS sequence"/>
</dbReference>
<evidence type="ECO:0000313" key="1">
    <source>
        <dbReference type="EMBL" id="KAB8242560.1"/>
    </source>
</evidence>